<keyword evidence="2" id="KW-0732">Signal</keyword>
<gene>
    <name evidence="3" type="ORF">DFR42_108143</name>
</gene>
<feature type="chain" id="PRO_5016396645" description="Lysozyme inhibitor LprI N-terminal domain-containing protein" evidence="2">
    <location>
        <begin position="26"/>
        <end position="222"/>
    </location>
</feature>
<evidence type="ECO:0000313" key="4">
    <source>
        <dbReference type="Proteomes" id="UP000247792"/>
    </source>
</evidence>
<organism evidence="3 4">
    <name type="scientific">Undibacterium pigrum</name>
    <dbReference type="NCBI Taxonomy" id="401470"/>
    <lineage>
        <taxon>Bacteria</taxon>
        <taxon>Pseudomonadati</taxon>
        <taxon>Pseudomonadota</taxon>
        <taxon>Betaproteobacteria</taxon>
        <taxon>Burkholderiales</taxon>
        <taxon>Oxalobacteraceae</taxon>
        <taxon>Undibacterium</taxon>
    </lineage>
</organism>
<dbReference type="AlphaFoldDB" id="A0A318J8T6"/>
<evidence type="ECO:0000256" key="2">
    <source>
        <dbReference type="SAM" id="SignalP"/>
    </source>
</evidence>
<evidence type="ECO:0000256" key="1">
    <source>
        <dbReference type="SAM" id="MobiDB-lite"/>
    </source>
</evidence>
<comment type="caution">
    <text evidence="3">The sequence shown here is derived from an EMBL/GenBank/DDBJ whole genome shotgun (WGS) entry which is preliminary data.</text>
</comment>
<reference evidence="3 4" key="1">
    <citation type="submission" date="2018-05" db="EMBL/GenBank/DDBJ databases">
        <title>Genomic Encyclopedia of Type Strains, Phase IV (KMG-IV): sequencing the most valuable type-strain genomes for metagenomic binning, comparative biology and taxonomic classification.</title>
        <authorList>
            <person name="Goeker M."/>
        </authorList>
    </citation>
    <scope>NUCLEOTIDE SEQUENCE [LARGE SCALE GENOMIC DNA]</scope>
    <source>
        <strain evidence="3 4">DSM 19792</strain>
    </source>
</reference>
<keyword evidence="4" id="KW-1185">Reference proteome</keyword>
<evidence type="ECO:0008006" key="5">
    <source>
        <dbReference type="Google" id="ProtNLM"/>
    </source>
</evidence>
<sequence length="222" mass="24194">MKILPKIPQLGFLICMALTSASSQAAKISLDDCDLITAKPLRADFRAWLNKNRKLAAEGNAEAQAYVAAEANNRLACIEEKITEKSGWTMTMSSGDGTSETTSNPGIPNIKKNPDAYAALKDAVKYTHLAGVSDPAYRGMSAQLVLRYQSVLPEALETAYEDVAGANQLECVLKRKFGKRDAQYACASHRTTLAQLTTKVPAERRAILDQRAQQWAADFPAK</sequence>
<feature type="region of interest" description="Disordered" evidence="1">
    <location>
        <begin position="89"/>
        <end position="110"/>
    </location>
</feature>
<name>A0A318J8T6_9BURK</name>
<proteinExistence type="predicted"/>
<evidence type="ECO:0000313" key="3">
    <source>
        <dbReference type="EMBL" id="PXX40308.1"/>
    </source>
</evidence>
<feature type="signal peptide" evidence="2">
    <location>
        <begin position="1"/>
        <end position="25"/>
    </location>
</feature>
<dbReference type="EMBL" id="QJKB01000008">
    <property type="protein sequence ID" value="PXX40308.1"/>
    <property type="molecule type" value="Genomic_DNA"/>
</dbReference>
<protein>
    <recommendedName>
        <fullName evidence="5">Lysozyme inhibitor LprI N-terminal domain-containing protein</fullName>
    </recommendedName>
</protein>
<feature type="compositionally biased region" description="Polar residues" evidence="1">
    <location>
        <begin position="89"/>
        <end position="106"/>
    </location>
</feature>
<accession>A0A318J8T6</accession>
<dbReference type="Proteomes" id="UP000247792">
    <property type="component" value="Unassembled WGS sequence"/>
</dbReference>
<dbReference type="RefSeq" id="WP_146218938.1">
    <property type="nucleotide sequence ID" value="NZ_QJKB01000008.1"/>
</dbReference>
<dbReference type="OrthoDB" id="8774947at2"/>